<dbReference type="EMBL" id="JAAGLI010001101">
    <property type="protein sequence ID" value="NEA28935.1"/>
    <property type="molecule type" value="Genomic_DNA"/>
</dbReference>
<evidence type="ECO:0000313" key="7">
    <source>
        <dbReference type="EMBL" id="NEA28935.1"/>
    </source>
</evidence>
<evidence type="ECO:0000256" key="1">
    <source>
        <dbReference type="ARBA" id="ARBA00004651"/>
    </source>
</evidence>
<sequence length="107" mass="10694">MDTVLNALRRSTLTRHTAGALAAIAALYFLTTAVGPYRDLQIAQVAYLTCAAAGLTVLTGLGGQISLGHGAFMAVGAYTAALVIGHWGWPLAAVLAAAAGVTALAGV</sequence>
<name>A0A6L9QTV9_9ACTN</name>
<dbReference type="PANTHER" id="PTHR30482">
    <property type="entry name" value="HIGH-AFFINITY BRANCHED-CHAIN AMINO ACID TRANSPORT SYSTEM PERMEASE"/>
    <property type="match status" value="1"/>
</dbReference>
<reference evidence="7 8" key="1">
    <citation type="submission" date="2020-01" db="EMBL/GenBank/DDBJ databases">
        <title>Insect and environment-associated Actinomycetes.</title>
        <authorList>
            <person name="Currrie C."/>
            <person name="Chevrette M."/>
            <person name="Carlson C."/>
            <person name="Stubbendieck R."/>
            <person name="Wendt-Pienkowski E."/>
        </authorList>
    </citation>
    <scope>NUCLEOTIDE SEQUENCE [LARGE SCALE GENOMIC DNA]</scope>
    <source>
        <strain evidence="7 8">SID10258</strain>
    </source>
</reference>
<accession>A0A6L9QTV9</accession>
<dbReference type="InterPro" id="IPR043428">
    <property type="entry name" value="LivM-like"/>
</dbReference>
<organism evidence="7 8">
    <name type="scientific">Actinomadura bangladeshensis</name>
    <dbReference type="NCBI Taxonomy" id="453573"/>
    <lineage>
        <taxon>Bacteria</taxon>
        <taxon>Bacillati</taxon>
        <taxon>Actinomycetota</taxon>
        <taxon>Actinomycetes</taxon>
        <taxon>Streptosporangiales</taxon>
        <taxon>Thermomonosporaceae</taxon>
        <taxon>Actinomadura</taxon>
    </lineage>
</organism>
<keyword evidence="3 6" id="KW-0812">Transmembrane</keyword>
<evidence type="ECO:0000256" key="5">
    <source>
        <dbReference type="ARBA" id="ARBA00023136"/>
    </source>
</evidence>
<proteinExistence type="predicted"/>
<dbReference type="Pfam" id="PF02653">
    <property type="entry name" value="BPD_transp_2"/>
    <property type="match status" value="1"/>
</dbReference>
<dbReference type="RefSeq" id="WP_420867458.1">
    <property type="nucleotide sequence ID" value="NZ_JAAGLI010001101.1"/>
</dbReference>
<keyword evidence="4 6" id="KW-1133">Transmembrane helix</keyword>
<dbReference type="GO" id="GO:0015658">
    <property type="term" value="F:branched-chain amino acid transmembrane transporter activity"/>
    <property type="evidence" value="ECO:0007669"/>
    <property type="project" value="InterPro"/>
</dbReference>
<gene>
    <name evidence="7" type="ORF">G3I70_41520</name>
</gene>
<evidence type="ECO:0000256" key="4">
    <source>
        <dbReference type="ARBA" id="ARBA00022989"/>
    </source>
</evidence>
<dbReference type="PANTHER" id="PTHR30482:SF20">
    <property type="entry name" value="HIGH-AFFINITY BRANCHED-CHAIN AMINO ACID TRANSPORT SYSTEM PERMEASE PROTEIN LIVM"/>
    <property type="match status" value="1"/>
</dbReference>
<feature type="non-terminal residue" evidence="7">
    <location>
        <position position="107"/>
    </location>
</feature>
<evidence type="ECO:0000256" key="6">
    <source>
        <dbReference type="SAM" id="Phobius"/>
    </source>
</evidence>
<comment type="subcellular location">
    <subcellularLocation>
        <location evidence="1">Cell membrane</location>
        <topology evidence="1">Multi-pass membrane protein</topology>
    </subcellularLocation>
</comment>
<dbReference type="GO" id="GO:0005886">
    <property type="term" value="C:plasma membrane"/>
    <property type="evidence" value="ECO:0007669"/>
    <property type="project" value="UniProtKB-SubCell"/>
</dbReference>
<dbReference type="Proteomes" id="UP000475532">
    <property type="component" value="Unassembled WGS sequence"/>
</dbReference>
<evidence type="ECO:0000256" key="2">
    <source>
        <dbReference type="ARBA" id="ARBA00022475"/>
    </source>
</evidence>
<comment type="caution">
    <text evidence="7">The sequence shown here is derived from an EMBL/GenBank/DDBJ whole genome shotgun (WGS) entry which is preliminary data.</text>
</comment>
<dbReference type="InterPro" id="IPR001851">
    <property type="entry name" value="ABC_transp_permease"/>
</dbReference>
<dbReference type="AlphaFoldDB" id="A0A6L9QTV9"/>
<keyword evidence="2" id="KW-1003">Cell membrane</keyword>
<keyword evidence="5 6" id="KW-0472">Membrane</keyword>
<feature type="transmembrane region" description="Helical" evidence="6">
    <location>
        <begin position="20"/>
        <end position="38"/>
    </location>
</feature>
<evidence type="ECO:0000313" key="8">
    <source>
        <dbReference type="Proteomes" id="UP000475532"/>
    </source>
</evidence>
<evidence type="ECO:0000256" key="3">
    <source>
        <dbReference type="ARBA" id="ARBA00022692"/>
    </source>
</evidence>
<feature type="transmembrane region" description="Helical" evidence="6">
    <location>
        <begin position="45"/>
        <end position="67"/>
    </location>
</feature>
<protein>
    <submittedName>
        <fullName evidence="7">Branched-chain amino acid ABC transporter permease</fullName>
    </submittedName>
</protein>